<keyword evidence="3" id="KW-1185">Reference proteome</keyword>
<accession>A0ABT7VNK4</accession>
<dbReference type="EMBL" id="JAUDEO010000041">
    <property type="protein sequence ID" value="MDM8334320.1"/>
    <property type="molecule type" value="Genomic_DNA"/>
</dbReference>
<dbReference type="RefSeq" id="WP_289560767.1">
    <property type="nucleotide sequence ID" value="NZ_JAUDEO010000041.1"/>
</dbReference>
<reference evidence="2" key="2">
    <citation type="submission" date="2023-06" db="EMBL/GenBank/DDBJ databases">
        <authorList>
            <person name="Zeman M."/>
            <person name="Kubasova T."/>
            <person name="Jahodarova E."/>
            <person name="Nykrynova M."/>
            <person name="Rychlik I."/>
        </authorList>
    </citation>
    <scope>NUCLEOTIDE SEQUENCE</scope>
    <source>
        <strain evidence="2">105_WCHN</strain>
    </source>
</reference>
<dbReference type="Proteomes" id="UP001529423">
    <property type="component" value="Unassembled WGS sequence"/>
</dbReference>
<dbReference type="Pfam" id="PF06612">
    <property type="entry name" value="DUF1146"/>
    <property type="match status" value="1"/>
</dbReference>
<organism evidence="2 3">
    <name type="scientific">Limosilactobacillus panis</name>
    <dbReference type="NCBI Taxonomy" id="47493"/>
    <lineage>
        <taxon>Bacteria</taxon>
        <taxon>Bacillati</taxon>
        <taxon>Bacillota</taxon>
        <taxon>Bacilli</taxon>
        <taxon>Lactobacillales</taxon>
        <taxon>Lactobacillaceae</taxon>
        <taxon>Limosilactobacillus</taxon>
    </lineage>
</organism>
<keyword evidence="1" id="KW-0472">Membrane</keyword>
<keyword evidence="1" id="KW-1133">Transmembrane helix</keyword>
<proteinExistence type="predicted"/>
<feature type="transmembrane region" description="Helical" evidence="1">
    <location>
        <begin position="39"/>
        <end position="63"/>
    </location>
</feature>
<feature type="transmembrane region" description="Helical" evidence="1">
    <location>
        <begin position="6"/>
        <end position="27"/>
    </location>
</feature>
<gene>
    <name evidence="2" type="ORF">QUW46_07025</name>
</gene>
<evidence type="ECO:0000313" key="3">
    <source>
        <dbReference type="Proteomes" id="UP001529423"/>
    </source>
</evidence>
<comment type="caution">
    <text evidence="2">The sequence shown here is derived from an EMBL/GenBank/DDBJ whole genome shotgun (WGS) entry which is preliminary data.</text>
</comment>
<name>A0ABT7VNK4_9LACO</name>
<evidence type="ECO:0000256" key="1">
    <source>
        <dbReference type="SAM" id="Phobius"/>
    </source>
</evidence>
<sequence length="74" mass="8392">MTGVHALLEIVVQFIFIWLAFTAIQGFHLERFFHRPPRTLPLAIVLLSTAIGYLCASFFLGILTEIGNLTYLVR</sequence>
<protein>
    <submittedName>
        <fullName evidence="2">DUF1146 family protein</fullName>
    </submittedName>
</protein>
<dbReference type="NCBIfam" id="TIGR02327">
    <property type="entry name" value="int_mem_ywzB"/>
    <property type="match status" value="1"/>
</dbReference>
<dbReference type="InterPro" id="IPR009526">
    <property type="entry name" value="DUF1146"/>
</dbReference>
<keyword evidence="1" id="KW-0812">Transmembrane</keyword>
<evidence type="ECO:0000313" key="2">
    <source>
        <dbReference type="EMBL" id="MDM8334320.1"/>
    </source>
</evidence>
<reference evidence="2" key="1">
    <citation type="submission" date="2023-06" db="EMBL/GenBank/DDBJ databases">
        <title>Identification and characterization of horizontal gene transfer across gut microbiota members of farm animals based on homology search.</title>
        <authorList>
            <person name="Schwarzerova J."/>
            <person name="Nykrynova M."/>
            <person name="Jureckova K."/>
            <person name="Cejkova D."/>
            <person name="Rychlik I."/>
        </authorList>
    </citation>
    <scope>NUCLEOTIDE SEQUENCE</scope>
    <source>
        <strain evidence="2">105_WCHN</strain>
    </source>
</reference>